<feature type="region of interest" description="Disordered" evidence="5">
    <location>
        <begin position="611"/>
        <end position="640"/>
    </location>
</feature>
<evidence type="ECO:0000256" key="4">
    <source>
        <dbReference type="PROSITE-ProRule" id="PRU00175"/>
    </source>
</evidence>
<protein>
    <recommendedName>
        <fullName evidence="10">RING-type domain-containing protein</fullName>
    </recommendedName>
</protein>
<dbReference type="InterPro" id="IPR017907">
    <property type="entry name" value="Znf_RING_CS"/>
</dbReference>
<evidence type="ECO:0000259" key="6">
    <source>
        <dbReference type="PROSITE" id="PS50016"/>
    </source>
</evidence>
<feature type="compositionally biased region" description="Basic and acidic residues" evidence="5">
    <location>
        <begin position="616"/>
        <end position="626"/>
    </location>
</feature>
<proteinExistence type="predicted"/>
<reference evidence="9" key="2">
    <citation type="submission" date="2013-12" db="EMBL/GenBank/DDBJ databases">
        <authorList>
            <person name="Yu Y."/>
            <person name="Lee S."/>
            <person name="de Baynast K."/>
            <person name="Wissotski M."/>
            <person name="Liu L."/>
            <person name="Talag J."/>
            <person name="Goicoechea J."/>
            <person name="Angelova A."/>
            <person name="Jetty R."/>
            <person name="Kudrna D."/>
            <person name="Golser W."/>
            <person name="Rivera L."/>
            <person name="Zhang J."/>
            <person name="Wing R."/>
        </authorList>
    </citation>
    <scope>NUCLEOTIDE SEQUENCE</scope>
</reference>
<dbReference type="STRING" id="77586.A0A0D9WP98"/>
<dbReference type="Pfam" id="PF00628">
    <property type="entry name" value="PHD"/>
    <property type="match status" value="1"/>
</dbReference>
<dbReference type="SUPFAM" id="SSF57850">
    <property type="entry name" value="RING/U-box"/>
    <property type="match status" value="1"/>
</dbReference>
<dbReference type="PANTHER" id="PTHR47177:SF4">
    <property type="entry name" value="OS06G0283200 PROTEIN"/>
    <property type="match status" value="1"/>
</dbReference>
<dbReference type="GO" id="GO:0008270">
    <property type="term" value="F:zinc ion binding"/>
    <property type="evidence" value="ECO:0007669"/>
    <property type="project" value="UniProtKB-KW"/>
</dbReference>
<dbReference type="eggNOG" id="KOG4430">
    <property type="taxonomic scope" value="Eukaryota"/>
</dbReference>
<keyword evidence="2 4" id="KW-0863">Zinc-finger</keyword>
<evidence type="ECO:0000259" key="7">
    <source>
        <dbReference type="PROSITE" id="PS50089"/>
    </source>
</evidence>
<keyword evidence="9" id="KW-1185">Reference proteome</keyword>
<evidence type="ECO:0000256" key="2">
    <source>
        <dbReference type="ARBA" id="ARBA00022771"/>
    </source>
</evidence>
<dbReference type="Pfam" id="PF13639">
    <property type="entry name" value="zf-RING_2"/>
    <property type="match status" value="1"/>
</dbReference>
<sequence length="744" mass="80638">MAGASSAGHGGSFGGGGGEGGDAMAAAAREEAEGVRCGICLTDARRAVRGELDCCGHHFCFVCIMAWARVESRCPFCKARFRTIRRPPVPGRFPSERLVAVAERNQACNPSGSTAGIDTNVTTSCSACNLSNDDDLLLLCELCDSAVHTYCAGLGTDIPEGDWFCMDCTTAKEEHSRCEIDDDNRSDHGEFKITIEVPIADPVAAPSGLDIVDEDYPPTLVQRTSVQSNRPSISDPVPSIYDIVDDDYTTVPIGRVNGRSTMLDTRAEHLPPLSISVGSQCRESPQEHENSQVSSHACSRLKPEKARTLPNSRNLSSRIRELRENWAALRAGSIGFATTHIHNNSTRGRCTGSISITEHQRYATDTTNSSQNGAGTCHQSSATFTEVAASSSGHANKISPKDRRDVRKAWKMLEIAQLSDGKKKTNKASTVSCSVPFLVGNSSTSYSPIDAILGQRNTKLYDGIAQKNNTDLNRSMENKPPTMNFVERHKLPEKFHASAHGRVPSTIMKQESLNGKVASSSSSEDADQIFETSYDISRSQKSKTVISCPLTFGSLSGQSLVTSSLQLRSEPRSQFTEMVSPQEPSAIATSIDVGTAGANIEVKSSVPYHHERKRKLGFETHDDHGSKRSNRSSTRDPGYKKRKSDISYLAIRELKLLNIDKTYGSDSFKEVARAATHTVLASCGLDHSPSVALALPRPVCEHICGIEPLQSPALMNFCRKCLGNFVKEVISSLLSARKMDQTAS</sequence>
<accession>A0A0D9WP98</accession>
<keyword evidence="1" id="KW-0479">Metal-binding</keyword>
<evidence type="ECO:0000256" key="3">
    <source>
        <dbReference type="ARBA" id="ARBA00022833"/>
    </source>
</evidence>
<evidence type="ECO:0008006" key="10">
    <source>
        <dbReference type="Google" id="ProtNLM"/>
    </source>
</evidence>
<dbReference type="PROSITE" id="PS50016">
    <property type="entry name" value="ZF_PHD_2"/>
    <property type="match status" value="1"/>
</dbReference>
<feature type="domain" description="RING-type" evidence="7">
    <location>
        <begin position="37"/>
        <end position="78"/>
    </location>
</feature>
<dbReference type="Gramene" id="LPERR06G09560.1">
    <property type="protein sequence ID" value="LPERR06G09560.1"/>
    <property type="gene ID" value="LPERR06G09560"/>
</dbReference>
<dbReference type="InterPro" id="IPR001841">
    <property type="entry name" value="Znf_RING"/>
</dbReference>
<dbReference type="PROSITE" id="PS00518">
    <property type="entry name" value="ZF_RING_1"/>
    <property type="match status" value="1"/>
</dbReference>
<keyword evidence="3" id="KW-0862">Zinc</keyword>
<feature type="compositionally biased region" description="Gly residues" evidence="5">
    <location>
        <begin position="8"/>
        <end position="21"/>
    </location>
</feature>
<reference evidence="8 9" key="1">
    <citation type="submission" date="2012-08" db="EMBL/GenBank/DDBJ databases">
        <title>Oryza genome evolution.</title>
        <authorList>
            <person name="Wing R.A."/>
        </authorList>
    </citation>
    <scope>NUCLEOTIDE SEQUENCE</scope>
</reference>
<dbReference type="Gene3D" id="3.30.40.10">
    <property type="entry name" value="Zinc/RING finger domain, C3HC4 (zinc finger)"/>
    <property type="match status" value="2"/>
</dbReference>
<dbReference type="InterPro" id="IPR019786">
    <property type="entry name" value="Zinc_finger_PHD-type_CS"/>
</dbReference>
<dbReference type="InterPro" id="IPR001965">
    <property type="entry name" value="Znf_PHD"/>
</dbReference>
<dbReference type="SMART" id="SM00249">
    <property type="entry name" value="PHD"/>
    <property type="match status" value="1"/>
</dbReference>
<dbReference type="Proteomes" id="UP000032180">
    <property type="component" value="Chromosome 6"/>
</dbReference>
<reference evidence="8" key="3">
    <citation type="submission" date="2015-04" db="UniProtKB">
        <authorList>
            <consortium name="EnsemblPlants"/>
        </authorList>
    </citation>
    <scope>IDENTIFICATION</scope>
</reference>
<organism evidence="8 9">
    <name type="scientific">Leersia perrieri</name>
    <dbReference type="NCBI Taxonomy" id="77586"/>
    <lineage>
        <taxon>Eukaryota</taxon>
        <taxon>Viridiplantae</taxon>
        <taxon>Streptophyta</taxon>
        <taxon>Embryophyta</taxon>
        <taxon>Tracheophyta</taxon>
        <taxon>Spermatophyta</taxon>
        <taxon>Magnoliopsida</taxon>
        <taxon>Liliopsida</taxon>
        <taxon>Poales</taxon>
        <taxon>Poaceae</taxon>
        <taxon>BOP clade</taxon>
        <taxon>Oryzoideae</taxon>
        <taxon>Oryzeae</taxon>
        <taxon>Oryzinae</taxon>
        <taxon>Leersia</taxon>
    </lineage>
</organism>
<feature type="region of interest" description="Disordered" evidence="5">
    <location>
        <begin position="1"/>
        <end position="22"/>
    </location>
</feature>
<feature type="region of interest" description="Disordered" evidence="5">
    <location>
        <begin position="278"/>
        <end position="313"/>
    </location>
</feature>
<feature type="domain" description="PHD-type" evidence="6">
    <location>
        <begin position="122"/>
        <end position="171"/>
    </location>
</feature>
<dbReference type="SMART" id="SM00184">
    <property type="entry name" value="RING"/>
    <property type="match status" value="2"/>
</dbReference>
<dbReference type="PROSITE" id="PS01359">
    <property type="entry name" value="ZF_PHD_1"/>
    <property type="match status" value="1"/>
</dbReference>
<dbReference type="PANTHER" id="PTHR47177">
    <property type="entry name" value="F18C1.6 PROTEIN"/>
    <property type="match status" value="1"/>
</dbReference>
<dbReference type="InterPro" id="IPR019787">
    <property type="entry name" value="Znf_PHD-finger"/>
</dbReference>
<dbReference type="EnsemblPlants" id="LPERR06G09560.1">
    <property type="protein sequence ID" value="LPERR06G09560.1"/>
    <property type="gene ID" value="LPERR06G09560"/>
</dbReference>
<evidence type="ECO:0000256" key="1">
    <source>
        <dbReference type="ARBA" id="ARBA00022723"/>
    </source>
</evidence>
<evidence type="ECO:0000256" key="5">
    <source>
        <dbReference type="SAM" id="MobiDB-lite"/>
    </source>
</evidence>
<name>A0A0D9WP98_9ORYZ</name>
<dbReference type="HOGENOM" id="CLU_021071_0_0_1"/>
<dbReference type="SUPFAM" id="SSF57903">
    <property type="entry name" value="FYVE/PHD zinc finger"/>
    <property type="match status" value="1"/>
</dbReference>
<dbReference type="AlphaFoldDB" id="A0A0D9WP98"/>
<dbReference type="InterPro" id="IPR013083">
    <property type="entry name" value="Znf_RING/FYVE/PHD"/>
</dbReference>
<dbReference type="InterPro" id="IPR011011">
    <property type="entry name" value="Znf_FYVE_PHD"/>
</dbReference>
<dbReference type="PROSITE" id="PS50089">
    <property type="entry name" value="ZF_RING_2"/>
    <property type="match status" value="1"/>
</dbReference>
<evidence type="ECO:0000313" key="9">
    <source>
        <dbReference type="Proteomes" id="UP000032180"/>
    </source>
</evidence>
<evidence type="ECO:0000313" key="8">
    <source>
        <dbReference type="EnsemblPlants" id="LPERR06G09560.1"/>
    </source>
</evidence>